<dbReference type="EMBL" id="JBHUFF010000013">
    <property type="protein sequence ID" value="MFD1799579.1"/>
    <property type="molecule type" value="Genomic_DNA"/>
</dbReference>
<keyword evidence="8" id="KW-1185">Reference proteome</keyword>
<gene>
    <name evidence="7" type="ORF">ACFSBK_06910</name>
</gene>
<dbReference type="Pfam" id="PF04327">
    <property type="entry name" value="Peptidase_Prp"/>
    <property type="match status" value="1"/>
</dbReference>
<dbReference type="Proteomes" id="UP001597285">
    <property type="component" value="Unassembled WGS sequence"/>
</dbReference>
<dbReference type="GO" id="GO:0008233">
    <property type="term" value="F:peptidase activity"/>
    <property type="evidence" value="ECO:0007669"/>
    <property type="project" value="UniProtKB-KW"/>
</dbReference>
<comment type="caution">
    <text evidence="7">The sequence shown here is derived from an EMBL/GenBank/DDBJ whole genome shotgun (WGS) entry which is preliminary data.</text>
</comment>
<evidence type="ECO:0000256" key="6">
    <source>
        <dbReference type="ARBA" id="ARBA00044538"/>
    </source>
</evidence>
<dbReference type="PANTHER" id="PTHR39178:SF1">
    <property type="entry name" value="RIBOSOMAL-PROCESSING CYSTEINE PROTEASE PRP"/>
    <property type="match status" value="1"/>
</dbReference>
<evidence type="ECO:0000256" key="5">
    <source>
        <dbReference type="ARBA" id="ARBA00044503"/>
    </source>
</evidence>
<dbReference type="InterPro" id="IPR007422">
    <property type="entry name" value="Peptidase_Prp"/>
</dbReference>
<accession>A0ABW4NMB5</accession>
<protein>
    <recommendedName>
        <fullName evidence="6">Ribosomal processing cysteine protease Prp</fullName>
    </recommendedName>
</protein>
<dbReference type="SUPFAM" id="SSF118010">
    <property type="entry name" value="TM1457-like"/>
    <property type="match status" value="1"/>
</dbReference>
<evidence type="ECO:0000256" key="2">
    <source>
        <dbReference type="ARBA" id="ARBA00022670"/>
    </source>
</evidence>
<comment type="similarity">
    <text evidence="5">Belongs to the Prp family.</text>
</comment>
<evidence type="ECO:0000313" key="8">
    <source>
        <dbReference type="Proteomes" id="UP001597285"/>
    </source>
</evidence>
<proteinExistence type="inferred from homology"/>
<evidence type="ECO:0000256" key="3">
    <source>
        <dbReference type="ARBA" id="ARBA00022801"/>
    </source>
</evidence>
<keyword evidence="3" id="KW-0378">Hydrolase</keyword>
<dbReference type="Gene3D" id="3.30.70.1490">
    <property type="entry name" value="Cysteine protease Prp"/>
    <property type="match status" value="1"/>
</dbReference>
<name>A0ABW4NMB5_9LACT</name>
<dbReference type="InterPro" id="IPR036764">
    <property type="entry name" value="Peptidase_Prp_sf"/>
</dbReference>
<sequence>MIQAFFRRNDKEDLVSFEVTGHAESGTYGNDIVCAAVSALTIGTTNSLAVLSGFTPLIETNDEVEGGYLYVELPLEINDEQLNIAQILLESLLLSLIGVAEEYPDYVEINQ</sequence>
<reference evidence="8" key="1">
    <citation type="journal article" date="2019" name="Int. J. Syst. Evol. Microbiol.">
        <title>The Global Catalogue of Microorganisms (GCM) 10K type strain sequencing project: providing services to taxonomists for standard genome sequencing and annotation.</title>
        <authorList>
            <consortium name="The Broad Institute Genomics Platform"/>
            <consortium name="The Broad Institute Genome Sequencing Center for Infectious Disease"/>
            <person name="Wu L."/>
            <person name="Ma J."/>
        </authorList>
    </citation>
    <scope>NUCLEOTIDE SEQUENCE [LARGE SCALE GENOMIC DNA]</scope>
    <source>
        <strain evidence="8">KCTC 42143</strain>
    </source>
</reference>
<dbReference type="GO" id="GO:0006508">
    <property type="term" value="P:proteolysis"/>
    <property type="evidence" value="ECO:0007669"/>
    <property type="project" value="UniProtKB-KW"/>
</dbReference>
<dbReference type="RefSeq" id="WP_058918237.1">
    <property type="nucleotide sequence ID" value="NZ_JBHSQC010000025.1"/>
</dbReference>
<keyword evidence="2 7" id="KW-0645">Protease</keyword>
<dbReference type="CDD" id="cd16332">
    <property type="entry name" value="Prp-like"/>
    <property type="match status" value="1"/>
</dbReference>
<organism evidence="7 8">
    <name type="scientific">Carnobacterium antarcticum</name>
    <dbReference type="NCBI Taxonomy" id="2126436"/>
    <lineage>
        <taxon>Bacteria</taxon>
        <taxon>Bacillati</taxon>
        <taxon>Bacillota</taxon>
        <taxon>Bacilli</taxon>
        <taxon>Lactobacillales</taxon>
        <taxon>Carnobacteriaceae</taxon>
        <taxon>Carnobacterium</taxon>
    </lineage>
</organism>
<evidence type="ECO:0000256" key="4">
    <source>
        <dbReference type="ARBA" id="ARBA00022807"/>
    </source>
</evidence>
<keyword evidence="1" id="KW-0690">Ribosome biogenesis</keyword>
<keyword evidence="4" id="KW-0788">Thiol protease</keyword>
<dbReference type="PANTHER" id="PTHR39178">
    <property type="entry name" value="HYPOTHETICAL RIBOSOME-ASSOCIATED PROTEIN"/>
    <property type="match status" value="1"/>
</dbReference>
<evidence type="ECO:0000256" key="1">
    <source>
        <dbReference type="ARBA" id="ARBA00022517"/>
    </source>
</evidence>
<evidence type="ECO:0000313" key="7">
    <source>
        <dbReference type="EMBL" id="MFD1799579.1"/>
    </source>
</evidence>